<feature type="compositionally biased region" description="Polar residues" evidence="2">
    <location>
        <begin position="186"/>
        <end position="196"/>
    </location>
</feature>
<protein>
    <submittedName>
        <fullName evidence="5">Uncharacterized protein</fullName>
    </submittedName>
</protein>
<name>A0A087CS73_9BIFI</name>
<evidence type="ECO:0000313" key="5">
    <source>
        <dbReference type="EMBL" id="KFI86123.1"/>
    </source>
</evidence>
<organism evidence="5 6">
    <name type="scientific">Bifidobacterium pullorum subsp. saeculare DSM 6531 = LMG 14934</name>
    <dbReference type="NCBI Taxonomy" id="1437611"/>
    <lineage>
        <taxon>Bacteria</taxon>
        <taxon>Bacillati</taxon>
        <taxon>Actinomycetota</taxon>
        <taxon>Actinomycetes</taxon>
        <taxon>Bifidobacteriales</taxon>
        <taxon>Bifidobacteriaceae</taxon>
        <taxon>Bifidobacterium</taxon>
    </lineage>
</organism>
<sequence>MGFLDETTGRMTDIVSRVMDYTDQKSQIMQCQSELRDLDRKKTQLLAALGKAVLAQENGNPTFAQTYAAQTTPIAQIEQQQASIRQRLETLRRMDTTAEQATLPCGGCGNPVSVATSFCPNCGTSVADTKRNYRQCPSCGAYWGADALFCERCGTNIQTPINVPVQNPVTQQPSADPDSATAAPTFDSSTATNDIAPQTAAPADSSAMTQMGPQQTTCPSCGTPAKPGSIFCGECGHRLS</sequence>
<dbReference type="Pfam" id="PF13248">
    <property type="entry name" value="Zn_ribbon_3"/>
    <property type="match status" value="1"/>
</dbReference>
<proteinExistence type="predicted"/>
<dbReference type="AlphaFoldDB" id="A0A087CS73"/>
<dbReference type="RefSeq" id="WP_033509945.1">
    <property type="nucleotide sequence ID" value="NZ_JDTM01000011.1"/>
</dbReference>
<evidence type="ECO:0000313" key="6">
    <source>
        <dbReference type="Proteomes" id="UP000029040"/>
    </source>
</evidence>
<feature type="coiled-coil region" evidence="1">
    <location>
        <begin position="21"/>
        <end position="48"/>
    </location>
</feature>
<evidence type="ECO:0000256" key="2">
    <source>
        <dbReference type="SAM" id="MobiDB-lite"/>
    </source>
</evidence>
<dbReference type="Proteomes" id="UP000029040">
    <property type="component" value="Unassembled WGS sequence"/>
</dbReference>
<feature type="domain" description="Putative zinc-ribbon" evidence="4">
    <location>
        <begin position="216"/>
        <end position="239"/>
    </location>
</feature>
<dbReference type="InterPro" id="IPR059113">
    <property type="entry name" value="Znf_ribbon"/>
</dbReference>
<feature type="region of interest" description="Disordered" evidence="2">
    <location>
        <begin position="164"/>
        <end position="218"/>
    </location>
</feature>
<feature type="compositionally biased region" description="Polar residues" evidence="2">
    <location>
        <begin position="206"/>
        <end position="218"/>
    </location>
</feature>
<evidence type="ECO:0000256" key="1">
    <source>
        <dbReference type="SAM" id="Coils"/>
    </source>
</evidence>
<comment type="caution">
    <text evidence="5">The sequence shown here is derived from an EMBL/GenBank/DDBJ whole genome shotgun (WGS) entry which is preliminary data.</text>
</comment>
<dbReference type="EMBL" id="JGZM01000007">
    <property type="protein sequence ID" value="KFI86123.1"/>
    <property type="molecule type" value="Genomic_DNA"/>
</dbReference>
<feature type="compositionally biased region" description="Low complexity" evidence="2">
    <location>
        <begin position="173"/>
        <end position="185"/>
    </location>
</feature>
<evidence type="ECO:0000259" key="3">
    <source>
        <dbReference type="Pfam" id="PF12773"/>
    </source>
</evidence>
<dbReference type="Pfam" id="PF12773">
    <property type="entry name" value="DZR"/>
    <property type="match status" value="1"/>
</dbReference>
<accession>A0A087CS73</accession>
<reference evidence="5 6" key="1">
    <citation type="submission" date="2014-03" db="EMBL/GenBank/DDBJ databases">
        <title>Genomics of Bifidobacteria.</title>
        <authorList>
            <person name="Ventura M."/>
            <person name="Milani C."/>
            <person name="Lugli G.A."/>
        </authorList>
    </citation>
    <scope>NUCLEOTIDE SEQUENCE [LARGE SCALE GENOMIC DNA]</scope>
    <source>
        <strain evidence="5 6">LMG 14934</strain>
    </source>
</reference>
<feature type="domain" description="DZANK-type" evidence="3">
    <location>
        <begin position="105"/>
        <end position="154"/>
    </location>
</feature>
<dbReference type="InterPro" id="IPR025874">
    <property type="entry name" value="DZR"/>
</dbReference>
<keyword evidence="1" id="KW-0175">Coiled coil</keyword>
<gene>
    <name evidence="5" type="ORF">BSAE_1723</name>
</gene>
<evidence type="ECO:0000259" key="4">
    <source>
        <dbReference type="Pfam" id="PF13248"/>
    </source>
</evidence>